<dbReference type="Proteomes" id="UP000233618">
    <property type="component" value="Unassembled WGS sequence"/>
</dbReference>
<accession>A0A2N3HZ07</accession>
<name>A0A2N3HZ07_9BACT</name>
<reference evidence="1 2" key="1">
    <citation type="journal article" date="2017" name="Front. Microbiol.">
        <title>Labilibaculum manganireducens gen. nov., sp. nov. and Labilibaculum filiforme sp. nov., Novel Bacteroidetes Isolated from Subsurface Sediments of the Baltic Sea.</title>
        <authorList>
            <person name="Vandieken V."/>
            <person name="Marshall I.P."/>
            <person name="Niemann H."/>
            <person name="Engelen B."/>
            <person name="Cypionka H."/>
        </authorList>
    </citation>
    <scope>NUCLEOTIDE SEQUENCE [LARGE SCALE GENOMIC DNA]</scope>
    <source>
        <strain evidence="1 2">59.10-2M</strain>
    </source>
</reference>
<protein>
    <submittedName>
        <fullName evidence="1">Uncharacterized protein</fullName>
    </submittedName>
</protein>
<evidence type="ECO:0000313" key="1">
    <source>
        <dbReference type="EMBL" id="PKQ63306.1"/>
    </source>
</evidence>
<sequence>MSDILKEFIKNDIVSLKRANCKNTDETLLFTISRFENDKVYFSGLETAYSIEDLVPVYLTDKAIKNINYRLPCMASVIEYNQPKPQMPRPKSLNNIFNDEYFSAIIEKHSIMYVHDLQHILIKKRANIEIQVSSPLRNIRVLLQTQTVSK</sequence>
<proteinExistence type="predicted"/>
<gene>
    <name evidence="1" type="ORF">BZG01_15890</name>
</gene>
<comment type="caution">
    <text evidence="1">The sequence shown here is derived from an EMBL/GenBank/DDBJ whole genome shotgun (WGS) entry which is preliminary data.</text>
</comment>
<dbReference type="AlphaFoldDB" id="A0A2N3HZ07"/>
<organism evidence="1 2">
    <name type="scientific">Labilibaculum manganireducens</name>
    <dbReference type="NCBI Taxonomy" id="1940525"/>
    <lineage>
        <taxon>Bacteria</taxon>
        <taxon>Pseudomonadati</taxon>
        <taxon>Bacteroidota</taxon>
        <taxon>Bacteroidia</taxon>
        <taxon>Marinilabiliales</taxon>
        <taxon>Marinifilaceae</taxon>
        <taxon>Labilibaculum</taxon>
    </lineage>
</organism>
<dbReference type="RefSeq" id="WP_101310837.1">
    <property type="nucleotide sequence ID" value="NZ_MVDE01000029.1"/>
</dbReference>
<keyword evidence="2" id="KW-1185">Reference proteome</keyword>
<evidence type="ECO:0000313" key="2">
    <source>
        <dbReference type="Proteomes" id="UP000233618"/>
    </source>
</evidence>
<dbReference type="EMBL" id="MVDE01000029">
    <property type="protein sequence ID" value="PKQ63306.1"/>
    <property type="molecule type" value="Genomic_DNA"/>
</dbReference>